<protein>
    <recommendedName>
        <fullName evidence="2">KIB1-4 beta-propeller domain-containing protein</fullName>
    </recommendedName>
</protein>
<organism evidence="3 4">
    <name type="scientific">Digitaria exilis</name>
    <dbReference type="NCBI Taxonomy" id="1010633"/>
    <lineage>
        <taxon>Eukaryota</taxon>
        <taxon>Viridiplantae</taxon>
        <taxon>Streptophyta</taxon>
        <taxon>Embryophyta</taxon>
        <taxon>Tracheophyta</taxon>
        <taxon>Spermatophyta</taxon>
        <taxon>Magnoliopsida</taxon>
        <taxon>Liliopsida</taxon>
        <taxon>Poales</taxon>
        <taxon>Poaceae</taxon>
        <taxon>PACMAD clade</taxon>
        <taxon>Panicoideae</taxon>
        <taxon>Panicodae</taxon>
        <taxon>Paniceae</taxon>
        <taxon>Anthephorinae</taxon>
        <taxon>Digitaria</taxon>
    </lineage>
</organism>
<dbReference type="EMBL" id="JACEFO010002349">
    <property type="protein sequence ID" value="KAF8664552.1"/>
    <property type="molecule type" value="Genomic_DNA"/>
</dbReference>
<reference evidence="3" key="1">
    <citation type="submission" date="2020-07" db="EMBL/GenBank/DDBJ databases">
        <title>Genome sequence and genetic diversity analysis of an under-domesticated orphan crop, white fonio (Digitaria exilis).</title>
        <authorList>
            <person name="Bennetzen J.L."/>
            <person name="Chen S."/>
            <person name="Ma X."/>
            <person name="Wang X."/>
            <person name="Yssel A.E.J."/>
            <person name="Chaluvadi S.R."/>
            <person name="Johnson M."/>
            <person name="Gangashetty P."/>
            <person name="Hamidou F."/>
            <person name="Sanogo M.D."/>
            <person name="Zwaenepoel A."/>
            <person name="Wallace J."/>
            <person name="Van De Peer Y."/>
            <person name="Van Deynze A."/>
        </authorList>
    </citation>
    <scope>NUCLEOTIDE SEQUENCE</scope>
    <source>
        <tissue evidence="3">Leaves</tissue>
    </source>
</reference>
<keyword evidence="4" id="KW-1185">Reference proteome</keyword>
<feature type="region of interest" description="Disordered" evidence="1">
    <location>
        <begin position="1"/>
        <end position="59"/>
    </location>
</feature>
<evidence type="ECO:0000256" key="1">
    <source>
        <dbReference type="SAM" id="MobiDB-lite"/>
    </source>
</evidence>
<dbReference type="InterPro" id="IPR005174">
    <property type="entry name" value="KIB1-4_b-propeller"/>
</dbReference>
<dbReference type="PANTHER" id="PTHR33165">
    <property type="entry name" value="F-BOX DOMAIN CONTAINING PROTEIN-LIKE-RELATED"/>
    <property type="match status" value="1"/>
</dbReference>
<gene>
    <name evidence="3" type="ORF">HU200_054734</name>
</gene>
<dbReference type="Proteomes" id="UP000636709">
    <property type="component" value="Unassembled WGS sequence"/>
</dbReference>
<feature type="compositionally biased region" description="Polar residues" evidence="1">
    <location>
        <begin position="1"/>
        <end position="11"/>
    </location>
</feature>
<proteinExistence type="predicted"/>
<name>A0A835E7G9_9POAL</name>
<comment type="caution">
    <text evidence="3">The sequence shown here is derived from an EMBL/GenBank/DDBJ whole genome shotgun (WGS) entry which is preliminary data.</text>
</comment>
<dbReference type="OrthoDB" id="734320at2759"/>
<dbReference type="PANTHER" id="PTHR33165:SF57">
    <property type="entry name" value="OS10G0568000 PROTEIN"/>
    <property type="match status" value="1"/>
</dbReference>
<evidence type="ECO:0000259" key="2">
    <source>
        <dbReference type="Pfam" id="PF03478"/>
    </source>
</evidence>
<sequence>MTTSRSRTPSRQLPVLFHPPHPRRSSKKTPSSSSTAWVTKRSRSTTGGRAPAVPIGSGGARDWANLGGDGPTSLIAELVLTGDVADYLRFRAVCRSWRRCTADPRGDATSGLNTLFLPRHWIMLDKAHDASRRRRFLNVSTGECVRTDLPELAGHTLLLLTPEGLLLLLHEPTLVVRLLNPLTRHLTELPPVTALLTEEDREHLRSGTTPLEDVLRVVSAGLADADTSTVAICFRWPTALAVARPGDGHWTVVDGDSFFYSALTCAGRFYCAIRSKIFVLDTDGTNQQPPRLRLVATEGSMPFYFFRISHSLHLVDNAGELMLVHRMLGQGQGTGAQGVDKYSGNFKVFRVDLDAGALAPVKDLRGRAVFISLGRTVSVSVGAFPSISADTLYLGFDCAEKTIKGGIDGYNVAATSSEPSCYHGSCHDMVLEQPYSVVDCLSYCIRLNGEHLA</sequence>
<dbReference type="AlphaFoldDB" id="A0A835E7G9"/>
<accession>A0A835E7G9</accession>
<dbReference type="Pfam" id="PF03478">
    <property type="entry name" value="Beta-prop_KIB1-4"/>
    <property type="match status" value="1"/>
</dbReference>
<evidence type="ECO:0000313" key="4">
    <source>
        <dbReference type="Proteomes" id="UP000636709"/>
    </source>
</evidence>
<evidence type="ECO:0000313" key="3">
    <source>
        <dbReference type="EMBL" id="KAF8664552.1"/>
    </source>
</evidence>
<feature type="domain" description="KIB1-4 beta-propeller" evidence="2">
    <location>
        <begin position="136"/>
        <end position="397"/>
    </location>
</feature>